<dbReference type="EMBL" id="JADEXN010000054">
    <property type="protein sequence ID" value="MBE9040086.1"/>
    <property type="molecule type" value="Genomic_DNA"/>
</dbReference>
<keyword evidence="2" id="KW-0238">DNA-binding</keyword>
<dbReference type="SUPFAM" id="SSF51182">
    <property type="entry name" value="RmlC-like cupins"/>
    <property type="match status" value="1"/>
</dbReference>
<dbReference type="InterPro" id="IPR009057">
    <property type="entry name" value="Homeodomain-like_sf"/>
</dbReference>
<sequence>MDKSELVPVDFKQEASLRQVLEPPRAILSSREIAWKHLHFEYHYHAAHETPEHYPTQHVVAIQTEGQILAERRIDGQLQREQIAAGDVCIVPAYTPHWIYAAGEQGLIFLCIEPEFLKQVAYDAVDSEAIFLRAQFAKPDPFIHQIGLSLKHVLQSDPLGSRFYAQTLSTALAAHLLQHYCDRTSLLKREGDRLDRAKVRVAIEYINDRLTQKLSLAEIADATGISQYHLCRLFKQVTGQSPWQYVIQQRIEIAKQQLKTSKHTIAEISDRLGFSSQGQFSNFFRKHTGISPMTYRRKI</sequence>
<keyword evidence="6" id="KW-1185">Reference proteome</keyword>
<dbReference type="PROSITE" id="PS01124">
    <property type="entry name" value="HTH_ARAC_FAMILY_2"/>
    <property type="match status" value="1"/>
</dbReference>
<evidence type="ECO:0000256" key="3">
    <source>
        <dbReference type="ARBA" id="ARBA00023163"/>
    </source>
</evidence>
<dbReference type="Pfam" id="PF00190">
    <property type="entry name" value="Cupin_1"/>
    <property type="match status" value="1"/>
</dbReference>
<keyword evidence="1" id="KW-0805">Transcription regulation</keyword>
<dbReference type="PANTHER" id="PTHR46796">
    <property type="entry name" value="HTH-TYPE TRANSCRIPTIONAL ACTIVATOR RHAS-RELATED"/>
    <property type="match status" value="1"/>
</dbReference>
<dbReference type="RefSeq" id="WP_264320344.1">
    <property type="nucleotide sequence ID" value="NZ_JADEXN010000054.1"/>
</dbReference>
<feature type="domain" description="HTH araC/xylS-type" evidence="4">
    <location>
        <begin position="200"/>
        <end position="298"/>
    </location>
</feature>
<comment type="caution">
    <text evidence="5">The sequence shown here is derived from an EMBL/GenBank/DDBJ whole genome shotgun (WGS) entry which is preliminary data.</text>
</comment>
<dbReference type="Gene3D" id="1.10.10.60">
    <property type="entry name" value="Homeodomain-like"/>
    <property type="match status" value="2"/>
</dbReference>
<evidence type="ECO:0000259" key="4">
    <source>
        <dbReference type="PROSITE" id="PS01124"/>
    </source>
</evidence>
<accession>A0A928VTY0</accession>
<dbReference type="Pfam" id="PF12833">
    <property type="entry name" value="HTH_18"/>
    <property type="match status" value="1"/>
</dbReference>
<dbReference type="GO" id="GO:0003700">
    <property type="term" value="F:DNA-binding transcription factor activity"/>
    <property type="evidence" value="ECO:0007669"/>
    <property type="project" value="InterPro"/>
</dbReference>
<name>A0A928VTY0_9CYAN</name>
<evidence type="ECO:0000313" key="5">
    <source>
        <dbReference type="EMBL" id="MBE9040086.1"/>
    </source>
</evidence>
<dbReference type="SUPFAM" id="SSF46689">
    <property type="entry name" value="Homeodomain-like"/>
    <property type="match status" value="2"/>
</dbReference>
<dbReference type="PROSITE" id="PS00041">
    <property type="entry name" value="HTH_ARAC_FAMILY_1"/>
    <property type="match status" value="1"/>
</dbReference>
<reference evidence="5" key="1">
    <citation type="submission" date="2020-10" db="EMBL/GenBank/DDBJ databases">
        <authorList>
            <person name="Castelo-Branco R."/>
            <person name="Eusebio N."/>
            <person name="Adriana R."/>
            <person name="Vieira A."/>
            <person name="Brugerolle De Fraissinette N."/>
            <person name="Rezende De Castro R."/>
            <person name="Schneider M.P."/>
            <person name="Vasconcelos V."/>
            <person name="Leao P.N."/>
        </authorList>
    </citation>
    <scope>NUCLEOTIDE SEQUENCE</scope>
    <source>
        <strain evidence="5">LEGE 11467</strain>
    </source>
</reference>
<dbReference type="InterPro" id="IPR020449">
    <property type="entry name" value="Tscrpt_reg_AraC-type_HTH"/>
</dbReference>
<organism evidence="5 6">
    <name type="scientific">Zarconia navalis LEGE 11467</name>
    <dbReference type="NCBI Taxonomy" id="1828826"/>
    <lineage>
        <taxon>Bacteria</taxon>
        <taxon>Bacillati</taxon>
        <taxon>Cyanobacteriota</taxon>
        <taxon>Cyanophyceae</taxon>
        <taxon>Oscillatoriophycideae</taxon>
        <taxon>Oscillatoriales</taxon>
        <taxon>Oscillatoriales incertae sedis</taxon>
        <taxon>Zarconia</taxon>
        <taxon>Zarconia navalis</taxon>
    </lineage>
</organism>
<evidence type="ECO:0000256" key="2">
    <source>
        <dbReference type="ARBA" id="ARBA00023125"/>
    </source>
</evidence>
<dbReference type="PANTHER" id="PTHR46796:SF6">
    <property type="entry name" value="ARAC SUBFAMILY"/>
    <property type="match status" value="1"/>
</dbReference>
<dbReference type="InterPro" id="IPR006045">
    <property type="entry name" value="Cupin_1"/>
</dbReference>
<proteinExistence type="predicted"/>
<gene>
    <name evidence="5" type="ORF">IQ235_04675</name>
</gene>
<dbReference type="SMART" id="SM00342">
    <property type="entry name" value="HTH_ARAC"/>
    <property type="match status" value="1"/>
</dbReference>
<dbReference type="GO" id="GO:0043565">
    <property type="term" value="F:sequence-specific DNA binding"/>
    <property type="evidence" value="ECO:0007669"/>
    <property type="project" value="InterPro"/>
</dbReference>
<dbReference type="InterPro" id="IPR050204">
    <property type="entry name" value="AraC_XylS_family_regulators"/>
</dbReference>
<dbReference type="Gene3D" id="2.60.120.10">
    <property type="entry name" value="Jelly Rolls"/>
    <property type="match status" value="1"/>
</dbReference>
<keyword evidence="3" id="KW-0804">Transcription</keyword>
<evidence type="ECO:0000256" key="1">
    <source>
        <dbReference type="ARBA" id="ARBA00023015"/>
    </source>
</evidence>
<dbReference type="InterPro" id="IPR011051">
    <property type="entry name" value="RmlC_Cupin_sf"/>
</dbReference>
<dbReference type="AlphaFoldDB" id="A0A928VTY0"/>
<dbReference type="Proteomes" id="UP000621799">
    <property type="component" value="Unassembled WGS sequence"/>
</dbReference>
<dbReference type="InterPro" id="IPR018060">
    <property type="entry name" value="HTH_AraC"/>
</dbReference>
<dbReference type="PRINTS" id="PR00032">
    <property type="entry name" value="HTHARAC"/>
</dbReference>
<protein>
    <submittedName>
        <fullName evidence="5">Helix-turn-helix domain-containing protein</fullName>
    </submittedName>
</protein>
<evidence type="ECO:0000313" key="6">
    <source>
        <dbReference type="Proteomes" id="UP000621799"/>
    </source>
</evidence>
<dbReference type="InterPro" id="IPR018062">
    <property type="entry name" value="HTH_AraC-typ_CS"/>
</dbReference>
<dbReference type="InterPro" id="IPR014710">
    <property type="entry name" value="RmlC-like_jellyroll"/>
</dbReference>